<reference evidence="1 2" key="1">
    <citation type="submission" date="2016-04" db="EMBL/GenBank/DDBJ databases">
        <title>Genome analyses suggest a sexual origin of heterokaryosis in a supposedly ancient asexual fungus.</title>
        <authorList>
            <person name="Ropars J."/>
            <person name="Sedzielewska K."/>
            <person name="Noel J."/>
            <person name="Charron P."/>
            <person name="Farinelli L."/>
            <person name="Marton T."/>
            <person name="Kruger M."/>
            <person name="Pelin A."/>
            <person name="Brachmann A."/>
            <person name="Corradi N."/>
        </authorList>
    </citation>
    <scope>NUCLEOTIDE SEQUENCE [LARGE SCALE GENOMIC DNA]</scope>
    <source>
        <strain evidence="1 2">C2</strain>
    </source>
</reference>
<evidence type="ECO:0000313" key="2">
    <source>
        <dbReference type="Proteomes" id="UP000233469"/>
    </source>
</evidence>
<gene>
    <name evidence="1" type="ORF">RhiirC2_849654</name>
</gene>
<accession>A0A2N1NA79</accession>
<sequence length="221" mass="25368">MSQNRAKSSHSLTKRQSRDILKSEMNRLVTAHPNILISNNQYHCNSRIVCNVRGNLVPFDPYTSDDMKSLEMCSLKRDNAQISTGNEITDGEIVKEHNKKYGAFFGKLGKGLQLKSQDELIGKDGNFRSQRIHKTKLNNKVSDKSKDELTHDTRNSLLDPKELGNDKVTNFNKLNEVFSDRINKINDNQRYQRLKEKKDGEIINENKNVLRLIDCESDSSE</sequence>
<dbReference type="VEuPathDB" id="FungiDB:RhiirFUN_011447"/>
<reference evidence="1 2" key="2">
    <citation type="submission" date="2017-10" db="EMBL/GenBank/DDBJ databases">
        <title>Extensive intraspecific genome diversity in a model arbuscular mycorrhizal fungus.</title>
        <authorList>
            <person name="Chen E.C.H."/>
            <person name="Morin E."/>
            <person name="Baudet D."/>
            <person name="Noel J."/>
            <person name="Ndikumana S."/>
            <person name="Charron P."/>
            <person name="St-Onge C."/>
            <person name="Giorgi J."/>
            <person name="Grigoriev I.V."/>
            <person name="Roux C."/>
            <person name="Martin F.M."/>
            <person name="Corradi N."/>
        </authorList>
    </citation>
    <scope>NUCLEOTIDE SEQUENCE [LARGE SCALE GENOMIC DNA]</scope>
    <source>
        <strain evidence="1 2">C2</strain>
    </source>
</reference>
<evidence type="ECO:0000313" key="1">
    <source>
        <dbReference type="EMBL" id="PKK70778.1"/>
    </source>
</evidence>
<dbReference type="EMBL" id="LLXL01000581">
    <property type="protein sequence ID" value="PKK70778.1"/>
    <property type="molecule type" value="Genomic_DNA"/>
</dbReference>
<dbReference type="Proteomes" id="UP000233469">
    <property type="component" value="Unassembled WGS sequence"/>
</dbReference>
<name>A0A2N1NA79_9GLOM</name>
<dbReference type="AlphaFoldDB" id="A0A2N1NA79"/>
<dbReference type="VEuPathDB" id="FungiDB:RhiirA1_476088"/>
<organism evidence="1 2">
    <name type="scientific">Rhizophagus irregularis</name>
    <dbReference type="NCBI Taxonomy" id="588596"/>
    <lineage>
        <taxon>Eukaryota</taxon>
        <taxon>Fungi</taxon>
        <taxon>Fungi incertae sedis</taxon>
        <taxon>Mucoromycota</taxon>
        <taxon>Glomeromycotina</taxon>
        <taxon>Glomeromycetes</taxon>
        <taxon>Glomerales</taxon>
        <taxon>Glomeraceae</taxon>
        <taxon>Rhizophagus</taxon>
    </lineage>
</organism>
<protein>
    <submittedName>
        <fullName evidence="1">Uncharacterized protein</fullName>
    </submittedName>
</protein>
<proteinExistence type="predicted"/>
<comment type="caution">
    <text evidence="1">The sequence shown here is derived from an EMBL/GenBank/DDBJ whole genome shotgun (WGS) entry which is preliminary data.</text>
</comment>
<dbReference type="VEuPathDB" id="FungiDB:FUN_009136"/>